<dbReference type="AlphaFoldDB" id="A0A4U1GNL2"/>
<keyword evidence="3" id="KW-1185">Reference proteome</keyword>
<reference evidence="2 4" key="2">
    <citation type="submission" date="2019-04" db="EMBL/GenBank/DDBJ databases">
        <title>Pedobacter sp. RP-1-16 sp. nov., isolated from Arctic soil.</title>
        <authorList>
            <person name="Dahal R.H."/>
            <person name="Kim D.-U."/>
        </authorList>
    </citation>
    <scope>NUCLEOTIDE SEQUENCE [LARGE SCALE GENOMIC DNA]</scope>
    <source>
        <strain evidence="2 4">RP-1-16</strain>
    </source>
</reference>
<sequence>MEDEIKGLVPHVLSFIVSEFCKYGFLIAYEKDLSDLKGLIEPDSIAAEDFELLEAVDDEVVQLLLRSIDKVVECSKTFFMINNLDEFEVMENEEYNQLASDNYYIYIMDWEHKSYNDLLVNLNAVYFTIARLLHHCAAQLKRNVIELPDEFYDSDEFLNQYSDILDHKLYDDDDKNVALLYDLIVDLNLDLLDIDRLS</sequence>
<comment type="caution">
    <text evidence="2">The sequence shown here is derived from an EMBL/GenBank/DDBJ whole genome shotgun (WGS) entry which is preliminary data.</text>
</comment>
<organism evidence="2 4">
    <name type="scientific">Pedobacter hiemivivus</name>
    <dbReference type="NCBI Taxonomy" id="2530454"/>
    <lineage>
        <taxon>Bacteria</taxon>
        <taxon>Pseudomonadati</taxon>
        <taxon>Bacteroidota</taxon>
        <taxon>Sphingobacteriia</taxon>
        <taxon>Sphingobacteriales</taxon>
        <taxon>Sphingobacteriaceae</taxon>
        <taxon>Pedobacter</taxon>
    </lineage>
</organism>
<proteinExistence type="predicted"/>
<name>A0A4U1GNL2_9SPHI</name>
<dbReference type="Proteomes" id="UP000291117">
    <property type="component" value="Unassembled WGS sequence"/>
</dbReference>
<accession>A0A4R0NF65</accession>
<evidence type="ECO:0000313" key="2">
    <source>
        <dbReference type="EMBL" id="TKC65089.1"/>
    </source>
</evidence>
<evidence type="ECO:0000313" key="1">
    <source>
        <dbReference type="EMBL" id="TCC98367.1"/>
    </source>
</evidence>
<gene>
    <name evidence="1" type="ORF">EZ444_03520</name>
    <name evidence="2" type="ORF">FBD94_00585</name>
</gene>
<dbReference type="OrthoDB" id="753706at2"/>
<evidence type="ECO:0000313" key="3">
    <source>
        <dbReference type="Proteomes" id="UP000291117"/>
    </source>
</evidence>
<dbReference type="EMBL" id="SJSM01000002">
    <property type="protein sequence ID" value="TCC98367.1"/>
    <property type="molecule type" value="Genomic_DNA"/>
</dbReference>
<evidence type="ECO:0000313" key="4">
    <source>
        <dbReference type="Proteomes" id="UP000309594"/>
    </source>
</evidence>
<dbReference type="Proteomes" id="UP000309594">
    <property type="component" value="Unassembled WGS sequence"/>
</dbReference>
<accession>A0A4U1GNL2</accession>
<dbReference type="EMBL" id="SWDX01000001">
    <property type="protein sequence ID" value="TKC65089.1"/>
    <property type="molecule type" value="Genomic_DNA"/>
</dbReference>
<dbReference type="RefSeq" id="WP_131607352.1">
    <property type="nucleotide sequence ID" value="NZ_SJSM01000002.1"/>
</dbReference>
<protein>
    <submittedName>
        <fullName evidence="2">Uncharacterized protein</fullName>
    </submittedName>
</protein>
<reference evidence="1 3" key="1">
    <citation type="submission" date="2019-02" db="EMBL/GenBank/DDBJ databases">
        <title>Pedobacter sp. RP-3-8 sp. nov., isolated from Arctic soil.</title>
        <authorList>
            <person name="Dahal R.H."/>
        </authorList>
    </citation>
    <scope>NUCLEOTIDE SEQUENCE [LARGE SCALE GENOMIC DNA]</scope>
    <source>
        <strain evidence="1 3">RP-3-8</strain>
    </source>
</reference>